<dbReference type="EMBL" id="AAMD01000201">
    <property type="protein sequence ID" value="EAU62834.1"/>
    <property type="molecule type" value="Genomic_DNA"/>
</dbReference>
<dbReference type="GO" id="GO:0016787">
    <property type="term" value="F:hydrolase activity"/>
    <property type="evidence" value="ECO:0007669"/>
    <property type="project" value="UniProtKB-KW"/>
</dbReference>
<gene>
    <name evidence="3" type="ORF">STIAU_7657</name>
</gene>
<organism evidence="3 4">
    <name type="scientific">Stigmatella aurantiaca (strain DW4/3-1)</name>
    <dbReference type="NCBI Taxonomy" id="378806"/>
    <lineage>
        <taxon>Bacteria</taxon>
        <taxon>Pseudomonadati</taxon>
        <taxon>Myxococcota</taxon>
        <taxon>Myxococcia</taxon>
        <taxon>Myxococcales</taxon>
        <taxon>Cystobacterineae</taxon>
        <taxon>Archangiaceae</taxon>
        <taxon>Stigmatella</taxon>
    </lineage>
</organism>
<evidence type="ECO:0000259" key="2">
    <source>
        <dbReference type="Pfam" id="PF00857"/>
    </source>
</evidence>
<keyword evidence="1 3" id="KW-0378">Hydrolase</keyword>
<dbReference type="Gene3D" id="3.40.50.850">
    <property type="entry name" value="Isochorismatase-like"/>
    <property type="match status" value="1"/>
</dbReference>
<dbReference type="InterPro" id="IPR036380">
    <property type="entry name" value="Isochorismatase-like_sf"/>
</dbReference>
<dbReference type="PANTHER" id="PTHR43540:SF1">
    <property type="entry name" value="ISOCHORISMATASE HYDROLASE"/>
    <property type="match status" value="1"/>
</dbReference>
<dbReference type="SUPFAM" id="SSF52499">
    <property type="entry name" value="Isochorismatase-like hydrolases"/>
    <property type="match status" value="1"/>
</dbReference>
<reference evidence="3 4" key="1">
    <citation type="submission" date="2006-04" db="EMBL/GenBank/DDBJ databases">
        <authorList>
            <person name="Nierman W.C."/>
        </authorList>
    </citation>
    <scope>NUCLEOTIDE SEQUENCE [LARGE SCALE GENOMIC DNA]</scope>
    <source>
        <strain evidence="3 4">DW4/3-1</strain>
    </source>
</reference>
<proteinExistence type="predicted"/>
<protein>
    <submittedName>
        <fullName evidence="3">Isochorismatase hydrolase</fullName>
    </submittedName>
</protein>
<evidence type="ECO:0000313" key="3">
    <source>
        <dbReference type="EMBL" id="EAU62834.1"/>
    </source>
</evidence>
<sequence>MPSCGSFTPDSVSSANPARDRTVLQFVHHRGTPVLQIEGIPPMSKRALLLIDLQNDYFSEGKWPLSGTDAAAGNAARLIAAARAKGELVVHVRHESKTADAPFFVPGSQGAAIHQKVAPTATEPVVVKHHINSFRETGLKEILDRNGIEELVVCGAMSHMCIDGGVRAAADLGYRCTLIHDACATRDLEFGGVRVPAAQVHAAFMAALSFAYAKTLSTDEFLARSA</sequence>
<evidence type="ECO:0000313" key="4">
    <source>
        <dbReference type="Proteomes" id="UP000032702"/>
    </source>
</evidence>
<comment type="caution">
    <text evidence="3">The sequence shown here is derived from an EMBL/GenBank/DDBJ whole genome shotgun (WGS) entry which is preliminary data.</text>
</comment>
<evidence type="ECO:0000256" key="1">
    <source>
        <dbReference type="ARBA" id="ARBA00022801"/>
    </source>
</evidence>
<dbReference type="Proteomes" id="UP000032702">
    <property type="component" value="Unassembled WGS sequence"/>
</dbReference>
<dbReference type="Pfam" id="PF00857">
    <property type="entry name" value="Isochorismatase"/>
    <property type="match status" value="1"/>
</dbReference>
<dbReference type="AlphaFoldDB" id="Q08QT1"/>
<dbReference type="InterPro" id="IPR050272">
    <property type="entry name" value="Isochorismatase-like_hydrls"/>
</dbReference>
<feature type="domain" description="Isochorismatase-like" evidence="2">
    <location>
        <begin position="47"/>
        <end position="189"/>
    </location>
</feature>
<accession>Q08QT1</accession>
<dbReference type="PANTHER" id="PTHR43540">
    <property type="entry name" value="PEROXYUREIDOACRYLATE/UREIDOACRYLATE AMIDOHYDROLASE-RELATED"/>
    <property type="match status" value="1"/>
</dbReference>
<dbReference type="CDD" id="cd01014">
    <property type="entry name" value="nicotinamidase_related"/>
    <property type="match status" value="1"/>
</dbReference>
<dbReference type="PATRIC" id="fig|378806.16.peg.1669"/>
<dbReference type="InterPro" id="IPR000868">
    <property type="entry name" value="Isochorismatase-like_dom"/>
</dbReference>
<name>Q08QT1_STIAD</name>